<organism evidence="2">
    <name type="scientific">Glycine max</name>
    <name type="common">Soybean</name>
    <name type="synonym">Glycine hispida</name>
    <dbReference type="NCBI Taxonomy" id="3847"/>
    <lineage>
        <taxon>Eukaryota</taxon>
        <taxon>Viridiplantae</taxon>
        <taxon>Streptophyta</taxon>
        <taxon>Embryophyta</taxon>
        <taxon>Tracheophyta</taxon>
        <taxon>Spermatophyta</taxon>
        <taxon>Magnoliopsida</taxon>
        <taxon>eudicotyledons</taxon>
        <taxon>Gunneridae</taxon>
        <taxon>Pentapetalae</taxon>
        <taxon>rosids</taxon>
        <taxon>fabids</taxon>
        <taxon>Fabales</taxon>
        <taxon>Fabaceae</taxon>
        <taxon>Papilionoideae</taxon>
        <taxon>50 kb inversion clade</taxon>
        <taxon>NPAAA clade</taxon>
        <taxon>indigoferoid/millettioid clade</taxon>
        <taxon>Phaseoleae</taxon>
        <taxon>Glycine</taxon>
        <taxon>Glycine subgen. Soja</taxon>
    </lineage>
</organism>
<accession>K7LCU1</accession>
<evidence type="ECO:0000313" key="3">
    <source>
        <dbReference type="EnsemblPlants" id="KRH37894"/>
    </source>
</evidence>
<dbReference type="InParanoid" id="K7LCU1"/>
<reference evidence="3" key="2">
    <citation type="submission" date="2018-02" db="UniProtKB">
        <authorList>
            <consortium name="EnsemblPlants"/>
        </authorList>
    </citation>
    <scope>IDENTIFICATION</scope>
    <source>
        <strain evidence="3">Williams 82</strain>
    </source>
</reference>
<dbReference type="Proteomes" id="UP000008827">
    <property type="component" value="Chromosome 9"/>
</dbReference>
<evidence type="ECO:0000313" key="4">
    <source>
        <dbReference type="Proteomes" id="UP000008827"/>
    </source>
</evidence>
<gene>
    <name evidence="2" type="ORF">GLYMA_09G097000</name>
</gene>
<reference evidence="2" key="3">
    <citation type="submission" date="2018-07" db="EMBL/GenBank/DDBJ databases">
        <title>WGS assembly of Glycine max.</title>
        <authorList>
            <person name="Schmutz J."/>
            <person name="Cannon S."/>
            <person name="Schlueter J."/>
            <person name="Ma J."/>
            <person name="Mitros T."/>
            <person name="Nelson W."/>
            <person name="Hyten D."/>
            <person name="Song Q."/>
            <person name="Thelen J."/>
            <person name="Cheng J."/>
            <person name="Xu D."/>
            <person name="Hellsten U."/>
            <person name="May G."/>
            <person name="Yu Y."/>
            <person name="Sakurai T."/>
            <person name="Umezawa T."/>
            <person name="Bhattacharyya M."/>
            <person name="Sandhu D."/>
            <person name="Valliyodan B."/>
            <person name="Lindquist E."/>
            <person name="Peto M."/>
            <person name="Grant D."/>
            <person name="Shu S."/>
            <person name="Goodstein D."/>
            <person name="Barry K."/>
            <person name="Futrell-Griggs M."/>
            <person name="Abernathy B."/>
            <person name="Du J."/>
            <person name="Tian Z."/>
            <person name="Zhu L."/>
            <person name="Gill N."/>
            <person name="Joshi T."/>
            <person name="Libault M."/>
            <person name="Sethuraman A."/>
            <person name="Zhang X."/>
            <person name="Shinozaki K."/>
            <person name="Nguyen H."/>
            <person name="Wing R."/>
            <person name="Cregan P."/>
            <person name="Specht J."/>
            <person name="Grimwood J."/>
            <person name="Rokhsar D."/>
            <person name="Stacey G."/>
            <person name="Shoemaker R."/>
            <person name="Jackson S."/>
        </authorList>
    </citation>
    <scope>NUCLEOTIDE SEQUENCE</scope>
    <source>
        <tissue evidence="2">Callus</tissue>
    </source>
</reference>
<dbReference type="STRING" id="3847.K7LCU1"/>
<keyword evidence="4" id="KW-1185">Reference proteome</keyword>
<dbReference type="PANTHER" id="PTHR23274">
    <property type="entry name" value="DNA HELICASE-RELATED"/>
    <property type="match status" value="1"/>
</dbReference>
<protein>
    <recommendedName>
        <fullName evidence="1">DNA helicase Pif1-like 2B domain-containing protein</fullName>
    </recommendedName>
</protein>
<dbReference type="SUPFAM" id="SSF52540">
    <property type="entry name" value="P-loop containing nucleoside triphosphate hydrolases"/>
    <property type="match status" value="1"/>
</dbReference>
<dbReference type="AlphaFoldDB" id="K7LCU1"/>
<feature type="domain" description="DNA helicase Pif1-like 2B" evidence="1">
    <location>
        <begin position="1"/>
        <end position="21"/>
    </location>
</feature>
<reference evidence="2 3" key="1">
    <citation type="journal article" date="2010" name="Nature">
        <title>Genome sequence of the palaeopolyploid soybean.</title>
        <authorList>
            <person name="Schmutz J."/>
            <person name="Cannon S.B."/>
            <person name="Schlueter J."/>
            <person name="Ma J."/>
            <person name="Mitros T."/>
            <person name="Nelson W."/>
            <person name="Hyten D.L."/>
            <person name="Song Q."/>
            <person name="Thelen J.J."/>
            <person name="Cheng J."/>
            <person name="Xu D."/>
            <person name="Hellsten U."/>
            <person name="May G.D."/>
            <person name="Yu Y."/>
            <person name="Sakurai T."/>
            <person name="Umezawa T."/>
            <person name="Bhattacharyya M.K."/>
            <person name="Sandhu D."/>
            <person name="Valliyodan B."/>
            <person name="Lindquist E."/>
            <person name="Peto M."/>
            <person name="Grant D."/>
            <person name="Shu S."/>
            <person name="Goodstein D."/>
            <person name="Barry K."/>
            <person name="Futrell-Griggs M."/>
            <person name="Abernathy B."/>
            <person name="Du J."/>
            <person name="Tian Z."/>
            <person name="Zhu L."/>
            <person name="Gill N."/>
            <person name="Joshi T."/>
            <person name="Libault M."/>
            <person name="Sethuraman A."/>
            <person name="Zhang X.-C."/>
            <person name="Shinozaki K."/>
            <person name="Nguyen H.T."/>
            <person name="Wing R.A."/>
            <person name="Cregan P."/>
            <person name="Specht J."/>
            <person name="Grimwood J."/>
            <person name="Rokhsar D."/>
            <person name="Stacey G."/>
            <person name="Shoemaker R.C."/>
            <person name="Jackson S.A."/>
        </authorList>
    </citation>
    <scope>NUCLEOTIDE SEQUENCE</scope>
    <source>
        <strain evidence="3">cv. Williams 82</strain>
        <tissue evidence="2">Callus</tissue>
    </source>
</reference>
<dbReference type="PANTHER" id="PTHR23274:SF33">
    <property type="entry name" value="ANIMAL RPA1 DOMAIN PROTEIN"/>
    <property type="match status" value="1"/>
</dbReference>
<dbReference type="InterPro" id="IPR049163">
    <property type="entry name" value="Pif1-like_2B_dom"/>
</dbReference>
<dbReference type="HOGENOM" id="CLU_001324_4_4_1"/>
<dbReference type="PaxDb" id="3847-GLYMA09G13235.1"/>
<evidence type="ECO:0000259" key="1">
    <source>
        <dbReference type="Pfam" id="PF21530"/>
    </source>
</evidence>
<dbReference type="Gramene" id="KRH37894">
    <property type="protein sequence ID" value="KRH37894"/>
    <property type="gene ID" value="GLYMA_09G097000"/>
</dbReference>
<proteinExistence type="predicted"/>
<sequence length="97" mass="11097">MLRNIDQFVVLCNGIRLIITKMDKYVLEGKIISGSKLGIKIYIPGLSLTPFDLRIPFKFQRRLFSLSISFTMTINKSKGQFLKHVGLFFPQSTFSHG</sequence>
<dbReference type="EnsemblPlants" id="KRH37894">
    <property type="protein sequence ID" value="KRH37894"/>
    <property type="gene ID" value="GLYMA_09G097000"/>
</dbReference>
<evidence type="ECO:0000313" key="2">
    <source>
        <dbReference type="EMBL" id="KRH37894.1"/>
    </source>
</evidence>
<dbReference type="Pfam" id="PF21530">
    <property type="entry name" value="Pif1_2B_dom"/>
    <property type="match status" value="1"/>
</dbReference>
<name>K7LCU1_SOYBN</name>
<dbReference type="EMBL" id="CM000842">
    <property type="protein sequence ID" value="KRH37894.1"/>
    <property type="molecule type" value="Genomic_DNA"/>
</dbReference>
<dbReference type="SMR" id="K7LCU1"/>
<dbReference type="eggNOG" id="KOG0987">
    <property type="taxonomic scope" value="Eukaryota"/>
</dbReference>
<dbReference type="InterPro" id="IPR027417">
    <property type="entry name" value="P-loop_NTPase"/>
</dbReference>